<dbReference type="OrthoDB" id="41323at2759"/>
<dbReference type="InterPro" id="IPR043128">
    <property type="entry name" value="Rev_trsase/Diguanyl_cyclase"/>
</dbReference>
<dbReference type="PROSITE" id="PS50878">
    <property type="entry name" value="RT_POL"/>
    <property type="match status" value="1"/>
</dbReference>
<dbReference type="Proteomes" id="UP000031668">
    <property type="component" value="Unassembled WGS sequence"/>
</dbReference>
<dbReference type="Gene3D" id="3.30.70.270">
    <property type="match status" value="2"/>
</dbReference>
<dbReference type="InterPro" id="IPR043502">
    <property type="entry name" value="DNA/RNA_pol_sf"/>
</dbReference>
<name>A0A0C2JC41_THEKT</name>
<accession>A0A0C2JC41</accession>
<sequence>MKKIAGDLDSVFIYLDDILIFSRSEEDNEKHLRQLFCQLSKYGILVNVEKCVFGRDCRFPRTSNFTAWFSPLPSKVDHTPKFALPTSIKRLQTFIGMVNFYRRFIPNSAQIMQALYNFIDQCSRLLEWNRLVLKDFSEIFSENS</sequence>
<dbReference type="PANTHER" id="PTHR33064">
    <property type="entry name" value="POL PROTEIN"/>
    <property type="match status" value="1"/>
</dbReference>
<evidence type="ECO:0000259" key="1">
    <source>
        <dbReference type="PROSITE" id="PS50878"/>
    </source>
</evidence>
<evidence type="ECO:0000313" key="2">
    <source>
        <dbReference type="EMBL" id="KII66733.1"/>
    </source>
</evidence>
<organism evidence="2 3">
    <name type="scientific">Thelohanellus kitauei</name>
    <name type="common">Myxosporean</name>
    <dbReference type="NCBI Taxonomy" id="669202"/>
    <lineage>
        <taxon>Eukaryota</taxon>
        <taxon>Metazoa</taxon>
        <taxon>Cnidaria</taxon>
        <taxon>Myxozoa</taxon>
        <taxon>Myxosporea</taxon>
        <taxon>Bivalvulida</taxon>
        <taxon>Platysporina</taxon>
        <taxon>Myxobolidae</taxon>
        <taxon>Thelohanellus</taxon>
    </lineage>
</organism>
<proteinExistence type="predicted"/>
<evidence type="ECO:0000313" key="3">
    <source>
        <dbReference type="Proteomes" id="UP000031668"/>
    </source>
</evidence>
<gene>
    <name evidence="2" type="ORF">RF11_09324</name>
</gene>
<dbReference type="InterPro" id="IPR000477">
    <property type="entry name" value="RT_dom"/>
</dbReference>
<protein>
    <submittedName>
        <fullName evidence="2">Transposon Ty3-I Gag-Pol polyprotein</fullName>
    </submittedName>
</protein>
<dbReference type="PANTHER" id="PTHR33064:SF37">
    <property type="entry name" value="RIBONUCLEASE H"/>
    <property type="match status" value="1"/>
</dbReference>
<reference evidence="2 3" key="1">
    <citation type="journal article" date="2014" name="Genome Biol. Evol.">
        <title>The genome of the myxosporean Thelohanellus kitauei shows adaptations to nutrient acquisition within its fish host.</title>
        <authorList>
            <person name="Yang Y."/>
            <person name="Xiong J."/>
            <person name="Zhou Z."/>
            <person name="Huo F."/>
            <person name="Miao W."/>
            <person name="Ran C."/>
            <person name="Liu Y."/>
            <person name="Zhang J."/>
            <person name="Feng J."/>
            <person name="Wang M."/>
            <person name="Wang M."/>
            <person name="Wang L."/>
            <person name="Yao B."/>
        </authorList>
    </citation>
    <scope>NUCLEOTIDE SEQUENCE [LARGE SCALE GENOMIC DNA]</scope>
    <source>
        <strain evidence="2">Wuqing</strain>
    </source>
</reference>
<dbReference type="InterPro" id="IPR051320">
    <property type="entry name" value="Viral_Replic_Matur_Polypro"/>
</dbReference>
<comment type="caution">
    <text evidence="2">The sequence shown here is derived from an EMBL/GenBank/DDBJ whole genome shotgun (WGS) entry which is preliminary data.</text>
</comment>
<dbReference type="AlphaFoldDB" id="A0A0C2JC41"/>
<dbReference type="Pfam" id="PF00078">
    <property type="entry name" value="RVT_1"/>
    <property type="match status" value="1"/>
</dbReference>
<dbReference type="OMA" id="FIPNSAQ"/>
<dbReference type="SUPFAM" id="SSF56672">
    <property type="entry name" value="DNA/RNA polymerases"/>
    <property type="match status" value="1"/>
</dbReference>
<keyword evidence="3" id="KW-1185">Reference proteome</keyword>
<feature type="domain" description="Reverse transcriptase" evidence="1">
    <location>
        <begin position="1"/>
        <end position="99"/>
    </location>
</feature>
<dbReference type="EMBL" id="JWZT01003455">
    <property type="protein sequence ID" value="KII66733.1"/>
    <property type="molecule type" value="Genomic_DNA"/>
</dbReference>